<evidence type="ECO:0000256" key="2">
    <source>
        <dbReference type="ARBA" id="ARBA00004734"/>
    </source>
</evidence>
<dbReference type="FunFam" id="1.10.40.30:FF:000007">
    <property type="entry name" value="Adenylosuccinate lyase"/>
    <property type="match status" value="1"/>
</dbReference>
<name>A0A0F9RU43_9ZZZZ</name>
<gene>
    <name evidence="13" type="ORF">LCGC14_0853490</name>
</gene>
<dbReference type="InterPro" id="IPR019468">
    <property type="entry name" value="AdenyloSucc_lyase_C"/>
</dbReference>
<evidence type="ECO:0000256" key="10">
    <source>
        <dbReference type="ARBA" id="ARBA00049115"/>
    </source>
</evidence>
<evidence type="ECO:0000313" key="13">
    <source>
        <dbReference type="EMBL" id="KKN28516.1"/>
    </source>
</evidence>
<evidence type="ECO:0000256" key="1">
    <source>
        <dbReference type="ARBA" id="ARBA00004706"/>
    </source>
</evidence>
<dbReference type="Pfam" id="PF00206">
    <property type="entry name" value="Lyase_1"/>
    <property type="match status" value="1"/>
</dbReference>
<dbReference type="EC" id="4.3.2.2" evidence="4"/>
<feature type="domain" description="Adenylosuccinate lyase C-terminal" evidence="12">
    <location>
        <begin position="349"/>
        <end position="429"/>
    </location>
</feature>
<dbReference type="SMART" id="SM00998">
    <property type="entry name" value="ADSL_C"/>
    <property type="match status" value="1"/>
</dbReference>
<dbReference type="Gene3D" id="1.20.200.10">
    <property type="entry name" value="Fumarase/aspartase (Central domain)"/>
    <property type="match status" value="1"/>
</dbReference>
<comment type="catalytic activity">
    <reaction evidence="8">
        <text>(2S)-2-[5-amino-1-(5-phospho-beta-D-ribosyl)imidazole-4-carboxamido]succinate = 5-amino-1-(5-phospho-beta-D-ribosyl)imidazole-4-carboxamide + fumarate</text>
        <dbReference type="Rhea" id="RHEA:23920"/>
        <dbReference type="ChEBI" id="CHEBI:29806"/>
        <dbReference type="ChEBI" id="CHEBI:58443"/>
        <dbReference type="ChEBI" id="CHEBI:58475"/>
        <dbReference type="EC" id="4.3.2.2"/>
    </reaction>
    <physiologicalReaction direction="left-to-right" evidence="8">
        <dbReference type="Rhea" id="RHEA:23921"/>
    </physiologicalReaction>
</comment>
<dbReference type="InterPro" id="IPR000362">
    <property type="entry name" value="Fumarate_lyase_fam"/>
</dbReference>
<evidence type="ECO:0000256" key="11">
    <source>
        <dbReference type="SAM" id="Coils"/>
    </source>
</evidence>
<dbReference type="NCBIfam" id="TIGR00928">
    <property type="entry name" value="purB"/>
    <property type="match status" value="1"/>
</dbReference>
<accession>A0A0F9RU43</accession>
<dbReference type="SUPFAM" id="SSF48557">
    <property type="entry name" value="L-aspartase-like"/>
    <property type="match status" value="1"/>
</dbReference>
<dbReference type="InterPro" id="IPR024083">
    <property type="entry name" value="Fumarase/histidase_N"/>
</dbReference>
<keyword evidence="6" id="KW-0658">Purine biosynthesis</keyword>
<comment type="pathway">
    <text evidence="2">Purine metabolism; AMP biosynthesis via de novo pathway; AMP from IMP: step 2/2.</text>
</comment>
<evidence type="ECO:0000256" key="9">
    <source>
        <dbReference type="ARBA" id="ARBA00030717"/>
    </source>
</evidence>
<dbReference type="PRINTS" id="PR00145">
    <property type="entry name" value="ARGSUCLYASE"/>
</dbReference>
<evidence type="ECO:0000259" key="12">
    <source>
        <dbReference type="SMART" id="SM00998"/>
    </source>
</evidence>
<dbReference type="InterPro" id="IPR022761">
    <property type="entry name" value="Fumarate_lyase_N"/>
</dbReference>
<dbReference type="PRINTS" id="PR00149">
    <property type="entry name" value="FUMRATELYASE"/>
</dbReference>
<keyword evidence="7" id="KW-0456">Lyase</keyword>
<reference evidence="13" key="1">
    <citation type="journal article" date="2015" name="Nature">
        <title>Complex archaea that bridge the gap between prokaryotes and eukaryotes.</title>
        <authorList>
            <person name="Spang A."/>
            <person name="Saw J.H."/>
            <person name="Jorgensen S.L."/>
            <person name="Zaremba-Niedzwiedzka K."/>
            <person name="Martijn J."/>
            <person name="Lind A.E."/>
            <person name="van Eijk R."/>
            <person name="Schleper C."/>
            <person name="Guy L."/>
            <person name="Ettema T.J."/>
        </authorList>
    </citation>
    <scope>NUCLEOTIDE SEQUENCE</scope>
</reference>
<organism evidence="13">
    <name type="scientific">marine sediment metagenome</name>
    <dbReference type="NCBI Taxonomy" id="412755"/>
    <lineage>
        <taxon>unclassified sequences</taxon>
        <taxon>metagenomes</taxon>
        <taxon>ecological metagenomes</taxon>
    </lineage>
</organism>
<dbReference type="UniPathway" id="UPA00075">
    <property type="reaction ID" value="UER00336"/>
</dbReference>
<proteinExistence type="inferred from homology"/>
<dbReference type="Gene3D" id="1.10.275.10">
    <property type="entry name" value="Fumarase/aspartase (N-terminal domain)"/>
    <property type="match status" value="1"/>
</dbReference>
<dbReference type="InterPro" id="IPR004769">
    <property type="entry name" value="Pur_lyase"/>
</dbReference>
<protein>
    <recommendedName>
        <fullName evidence="5">Adenylosuccinate lyase</fullName>
        <ecNumber evidence="4">4.3.2.2</ecNumber>
    </recommendedName>
    <alternativeName>
        <fullName evidence="9">Adenylosuccinase</fullName>
    </alternativeName>
</protein>
<evidence type="ECO:0000256" key="4">
    <source>
        <dbReference type="ARBA" id="ARBA00012339"/>
    </source>
</evidence>
<dbReference type="PROSITE" id="PS00163">
    <property type="entry name" value="FUMARATE_LYASES"/>
    <property type="match status" value="1"/>
</dbReference>
<dbReference type="Gene3D" id="1.10.40.30">
    <property type="entry name" value="Fumarase/aspartase (C-terminal domain)"/>
    <property type="match status" value="1"/>
</dbReference>
<dbReference type="GO" id="GO:0044208">
    <property type="term" value="P:'de novo' AMP biosynthetic process"/>
    <property type="evidence" value="ECO:0007669"/>
    <property type="project" value="UniProtKB-UniPathway"/>
</dbReference>
<dbReference type="CDD" id="cd01360">
    <property type="entry name" value="Adenylsuccinate_lyase_1"/>
    <property type="match status" value="1"/>
</dbReference>
<comment type="similarity">
    <text evidence="3">Belongs to the lyase 1 family. Adenylosuccinate lyase subfamily.</text>
</comment>
<dbReference type="AlphaFoldDB" id="A0A0F9RU43"/>
<evidence type="ECO:0000256" key="5">
    <source>
        <dbReference type="ARBA" id="ARBA00017058"/>
    </source>
</evidence>
<dbReference type="PANTHER" id="PTHR43172">
    <property type="entry name" value="ADENYLOSUCCINATE LYASE"/>
    <property type="match status" value="1"/>
</dbReference>
<dbReference type="GO" id="GO:0070626">
    <property type="term" value="F:(S)-2-(5-amino-1-(5-phospho-D-ribosyl)imidazole-4-carboxamido) succinate lyase (fumarate-forming) activity"/>
    <property type="evidence" value="ECO:0007669"/>
    <property type="project" value="TreeGrafter"/>
</dbReference>
<keyword evidence="11" id="KW-0175">Coiled coil</keyword>
<dbReference type="GO" id="GO:0006189">
    <property type="term" value="P:'de novo' IMP biosynthetic process"/>
    <property type="evidence" value="ECO:0007669"/>
    <property type="project" value="UniProtKB-UniPathway"/>
</dbReference>
<dbReference type="InterPro" id="IPR020557">
    <property type="entry name" value="Fumarate_lyase_CS"/>
</dbReference>
<comment type="caution">
    <text evidence="13">The sequence shown here is derived from an EMBL/GenBank/DDBJ whole genome shotgun (WGS) entry which is preliminary data.</text>
</comment>
<evidence type="ECO:0000256" key="7">
    <source>
        <dbReference type="ARBA" id="ARBA00023239"/>
    </source>
</evidence>
<feature type="coiled-coil region" evidence="11">
    <location>
        <begin position="107"/>
        <end position="134"/>
    </location>
</feature>
<comment type="pathway">
    <text evidence="1">Purine metabolism; IMP biosynthesis via de novo pathway; 5-amino-1-(5-phospho-D-ribosyl)imidazole-4-carboxamide from 5-amino-1-(5-phospho-D-ribosyl)imidazole-4-carboxylate: step 2/2.</text>
</comment>
<dbReference type="FunFam" id="1.20.200.10:FF:000008">
    <property type="entry name" value="Adenylosuccinate lyase"/>
    <property type="match status" value="1"/>
</dbReference>
<evidence type="ECO:0000256" key="3">
    <source>
        <dbReference type="ARBA" id="ARBA00008273"/>
    </source>
</evidence>
<dbReference type="InterPro" id="IPR008948">
    <property type="entry name" value="L-Aspartase-like"/>
</dbReference>
<dbReference type="FunFam" id="1.10.275.10:FF:000006">
    <property type="entry name" value="Adenylosuccinate lyase"/>
    <property type="match status" value="1"/>
</dbReference>
<evidence type="ECO:0000256" key="6">
    <source>
        <dbReference type="ARBA" id="ARBA00022755"/>
    </source>
</evidence>
<comment type="catalytic activity">
    <reaction evidence="10">
        <text>N(6)-(1,2-dicarboxyethyl)-AMP = fumarate + AMP</text>
        <dbReference type="Rhea" id="RHEA:16853"/>
        <dbReference type="ChEBI" id="CHEBI:29806"/>
        <dbReference type="ChEBI" id="CHEBI:57567"/>
        <dbReference type="ChEBI" id="CHEBI:456215"/>
        <dbReference type="EC" id="4.3.2.2"/>
    </reaction>
    <physiologicalReaction direction="left-to-right" evidence="10">
        <dbReference type="Rhea" id="RHEA:16854"/>
    </physiologicalReaction>
</comment>
<dbReference type="Pfam" id="PF10397">
    <property type="entry name" value="ADSL_C"/>
    <property type="match status" value="1"/>
</dbReference>
<sequence>MIERYSRPKMAAIWELQNKYSTWLKIEVLALEAWHKLGKIPKESLDEIKKKAAFDVDRTLEIEKEVRHDVIAFLTNVAENVGDASGYLHYGLTSSDVVDTAQAVLMKQALESIIKDTKNLAALLKKKAKQYKSTMMAGRTHGMHAEPTTFGLKLAVWYFEILRNIERLEDALESISYGKLSGAVGTYANTPPEIEEYVTDKLGLKQAEASTQVLQRDRHAQYMSALAILASSIEKFAVEIRHMQRTEVNEVSEPFAKGQKGSSAMPHKKNPIISERLTGLARVVRANVIPALEDVALWHERDISHSSVERVIVPDSTILTDYMLAKFIEVIEGLEVNEEQMQKNMDISGGKLFSQRLLLTLVEKGVIREEAYKSVQRNALKADKDGSNFKENVLADAEITKHIPAKDIEKLFDYGYYLRRTDKIFERLE</sequence>
<evidence type="ECO:0000256" key="8">
    <source>
        <dbReference type="ARBA" id="ARBA00024477"/>
    </source>
</evidence>
<dbReference type="GO" id="GO:0005829">
    <property type="term" value="C:cytosol"/>
    <property type="evidence" value="ECO:0007669"/>
    <property type="project" value="TreeGrafter"/>
</dbReference>
<dbReference type="PANTHER" id="PTHR43172:SF1">
    <property type="entry name" value="ADENYLOSUCCINATE LYASE"/>
    <property type="match status" value="1"/>
</dbReference>
<dbReference type="EMBL" id="LAZR01002555">
    <property type="protein sequence ID" value="KKN28516.1"/>
    <property type="molecule type" value="Genomic_DNA"/>
</dbReference>
<dbReference type="GO" id="GO:0004018">
    <property type="term" value="F:N6-(1,2-dicarboxyethyl)AMP AMP-lyase (fumarate-forming) activity"/>
    <property type="evidence" value="ECO:0007669"/>
    <property type="project" value="InterPro"/>
</dbReference>
<dbReference type="UniPathway" id="UPA00074">
    <property type="reaction ID" value="UER00132"/>
</dbReference>